<evidence type="ECO:0000256" key="8">
    <source>
        <dbReference type="SAM" id="Phobius"/>
    </source>
</evidence>
<keyword evidence="4" id="KW-0186">Copper</keyword>
<dbReference type="InterPro" id="IPR007274">
    <property type="entry name" value="Cop_transporter"/>
</dbReference>
<feature type="signal peptide" evidence="9">
    <location>
        <begin position="1"/>
        <end position="24"/>
    </location>
</feature>
<evidence type="ECO:0008006" key="12">
    <source>
        <dbReference type="Google" id="ProtNLM"/>
    </source>
</evidence>
<gene>
    <name evidence="10" type="ORF">VaNZ11_012783</name>
</gene>
<keyword evidence="4" id="KW-0406">Ion transport</keyword>
<evidence type="ECO:0000256" key="2">
    <source>
        <dbReference type="ARBA" id="ARBA00006921"/>
    </source>
</evidence>
<feature type="compositionally biased region" description="Pro residues" evidence="7">
    <location>
        <begin position="253"/>
        <end position="262"/>
    </location>
</feature>
<comment type="caution">
    <text evidence="10">The sequence shown here is derived from an EMBL/GenBank/DDBJ whole genome shotgun (WGS) entry which is preliminary data.</text>
</comment>
<organism evidence="10 11">
    <name type="scientific">Volvox africanus</name>
    <dbReference type="NCBI Taxonomy" id="51714"/>
    <lineage>
        <taxon>Eukaryota</taxon>
        <taxon>Viridiplantae</taxon>
        <taxon>Chlorophyta</taxon>
        <taxon>core chlorophytes</taxon>
        <taxon>Chlorophyceae</taxon>
        <taxon>CS clade</taxon>
        <taxon>Chlamydomonadales</taxon>
        <taxon>Volvocaceae</taxon>
        <taxon>Volvox</taxon>
    </lineage>
</organism>
<keyword evidence="11" id="KW-1185">Reference proteome</keyword>
<dbReference type="EMBL" id="BSDZ01000079">
    <property type="protein sequence ID" value="GLI68397.1"/>
    <property type="molecule type" value="Genomic_DNA"/>
</dbReference>
<feature type="transmembrane region" description="Helical" evidence="8">
    <location>
        <begin position="496"/>
        <end position="513"/>
    </location>
</feature>
<accession>A0ABQ5SEP9</accession>
<proteinExistence type="inferred from homology"/>
<keyword evidence="4" id="KW-0813">Transport</keyword>
<keyword evidence="9" id="KW-0732">Signal</keyword>
<evidence type="ECO:0000256" key="1">
    <source>
        <dbReference type="ARBA" id="ARBA00004370"/>
    </source>
</evidence>
<feature type="transmembrane region" description="Helical" evidence="8">
    <location>
        <begin position="582"/>
        <end position="601"/>
    </location>
</feature>
<evidence type="ECO:0000256" key="7">
    <source>
        <dbReference type="SAM" id="MobiDB-lite"/>
    </source>
</evidence>
<evidence type="ECO:0000256" key="6">
    <source>
        <dbReference type="ARBA" id="ARBA00023136"/>
    </source>
</evidence>
<name>A0ABQ5SEP9_9CHLO</name>
<feature type="transmembrane region" description="Helical" evidence="8">
    <location>
        <begin position="553"/>
        <end position="576"/>
    </location>
</feature>
<comment type="subcellular location">
    <subcellularLocation>
        <location evidence="1">Membrane</location>
    </subcellularLocation>
</comment>
<feature type="compositionally biased region" description="Low complexity" evidence="7">
    <location>
        <begin position="241"/>
        <end position="252"/>
    </location>
</feature>
<keyword evidence="5 8" id="KW-1133">Transmembrane helix</keyword>
<feature type="region of interest" description="Disordered" evidence="7">
    <location>
        <begin position="205"/>
        <end position="265"/>
    </location>
</feature>
<keyword evidence="6 8" id="KW-0472">Membrane</keyword>
<evidence type="ECO:0000256" key="4">
    <source>
        <dbReference type="ARBA" id="ARBA00022796"/>
    </source>
</evidence>
<feature type="chain" id="PRO_5045750667" description="Copper transporter" evidence="9">
    <location>
        <begin position="25"/>
        <end position="681"/>
    </location>
</feature>
<evidence type="ECO:0000256" key="3">
    <source>
        <dbReference type="ARBA" id="ARBA00022692"/>
    </source>
</evidence>
<dbReference type="PANTHER" id="PTHR12483:SF115">
    <property type="entry name" value="COPPER TRANSPORT PROTEIN"/>
    <property type="match status" value="1"/>
</dbReference>
<dbReference type="PANTHER" id="PTHR12483">
    <property type="entry name" value="SOLUTE CARRIER FAMILY 31 COPPER TRANSPORTERS"/>
    <property type="match status" value="1"/>
</dbReference>
<dbReference type="Proteomes" id="UP001165090">
    <property type="component" value="Unassembled WGS sequence"/>
</dbReference>
<evidence type="ECO:0000313" key="11">
    <source>
        <dbReference type="Proteomes" id="UP001165090"/>
    </source>
</evidence>
<evidence type="ECO:0000313" key="10">
    <source>
        <dbReference type="EMBL" id="GLI68397.1"/>
    </source>
</evidence>
<keyword evidence="4" id="KW-0187">Copper transport</keyword>
<protein>
    <recommendedName>
        <fullName evidence="12">Copper transporter</fullName>
    </recommendedName>
</protein>
<keyword evidence="3 8" id="KW-0812">Transmembrane</keyword>
<evidence type="ECO:0000256" key="5">
    <source>
        <dbReference type="ARBA" id="ARBA00022989"/>
    </source>
</evidence>
<comment type="similarity">
    <text evidence="2">Belongs to the copper transporter (Ctr) (TC 1.A.56) family. SLC31A subfamily.</text>
</comment>
<reference evidence="10 11" key="1">
    <citation type="journal article" date="2023" name="IScience">
        <title>Expanded male sex-determining region conserved during the evolution of homothallism in the green alga Volvox.</title>
        <authorList>
            <person name="Yamamoto K."/>
            <person name="Matsuzaki R."/>
            <person name="Mahakham W."/>
            <person name="Heman W."/>
            <person name="Sekimoto H."/>
            <person name="Kawachi M."/>
            <person name="Minakuchi Y."/>
            <person name="Toyoda A."/>
            <person name="Nozaki H."/>
        </authorList>
    </citation>
    <scope>NUCLEOTIDE SEQUENCE [LARGE SCALE GENOMIC DNA]</scope>
    <source>
        <strain evidence="10 11">NIES-4468</strain>
    </source>
</reference>
<dbReference type="Pfam" id="PF04145">
    <property type="entry name" value="Ctr"/>
    <property type="match status" value="1"/>
</dbReference>
<feature type="compositionally biased region" description="Pro residues" evidence="7">
    <location>
        <begin position="207"/>
        <end position="240"/>
    </location>
</feature>
<evidence type="ECO:0000256" key="9">
    <source>
        <dbReference type="SAM" id="SignalP"/>
    </source>
</evidence>
<sequence length="681" mass="72159">MLRMYYLLLLYVLLVILNTNAVQAICPPSPIVFHSTLASVCSQEPARSTVACSMYRLCKNETLDPPIFSVVCDTWRVASSLCSDDPNYTGPIALCGQLQASYVDAAQFRSCMVPYNGLKNTTEIRELHLQACGSMLDPATMLGCLSCTAKSCPDPLVSYSHGCYDMDMGHCIPWLNFCSSADASPNGYGAAELCVNPKFRSEVVMAPPRPPSPPPDPSTLPPTPPPPQRSPSPPRPPPSSSTPGTPVVRTSPPASPLPPWAPSPVMGNRSQPVSVLPSCVTNSSLLECASYEYSSTSIDADLLSLCTSMPYMPGCTIREACQAGQVSGAFCRPMTLLATICADMPSMAGCKSYVTMCKTTSAVQQCQKFPAIPGLPSTNAARRAVIDMCGSMDMVQCETCNKLSCPDYIGAMSVMCTEMPYMVGCDVYAAWCEASAAWEQPAVGEGSSFRYYCGGAEVYDGASSSSDIPSMLMFFHQRTREILLFRTWLPKTTGEAVGSFIAITGMSFMSVVLRNGQHILVTAAASGRLGSLAANLEPTRPTQWWLPSRGQMLLNLLSSIITLVVSTLDLFTMLIAMTFNGAYFAAVVLGYGLGTLLLGHLRENYQRHAHGAATSSPAAIAGGEMDSCCGGSAVPPAMIIGLGNGGINGGGNAMAVTAANGGIGSFRISSRQVEFAEGGRS</sequence>